<dbReference type="PROSITE" id="PS50110">
    <property type="entry name" value="RESPONSE_REGULATORY"/>
    <property type="match status" value="1"/>
</dbReference>
<accession>A0ABT1D473</accession>
<keyword evidence="7" id="KW-0067">ATP-binding</keyword>
<feature type="coiled-coil region" evidence="9">
    <location>
        <begin position="124"/>
        <end position="158"/>
    </location>
</feature>
<dbReference type="SMART" id="SM00448">
    <property type="entry name" value="REC"/>
    <property type="match status" value="1"/>
</dbReference>
<evidence type="ECO:0000259" key="10">
    <source>
        <dbReference type="PROSITE" id="PS50109"/>
    </source>
</evidence>
<evidence type="ECO:0000256" key="5">
    <source>
        <dbReference type="ARBA" id="ARBA00022741"/>
    </source>
</evidence>
<name>A0ABT1D473_9PROT</name>
<feature type="modified residue" description="4-aspartylphosphate" evidence="8">
    <location>
        <position position="54"/>
    </location>
</feature>
<dbReference type="Gene3D" id="3.30.565.10">
    <property type="entry name" value="Histidine kinase-like ATPase, C-terminal domain"/>
    <property type="match status" value="1"/>
</dbReference>
<dbReference type="Gene3D" id="3.40.50.2300">
    <property type="match status" value="1"/>
</dbReference>
<dbReference type="CDD" id="cd00156">
    <property type="entry name" value="REC"/>
    <property type="match status" value="1"/>
</dbReference>
<dbReference type="InterPro" id="IPR001789">
    <property type="entry name" value="Sig_transdc_resp-reg_receiver"/>
</dbReference>
<feature type="domain" description="Histidine kinase" evidence="10">
    <location>
        <begin position="158"/>
        <end position="345"/>
    </location>
</feature>
<keyword evidence="5" id="KW-0547">Nucleotide-binding</keyword>
<dbReference type="SUPFAM" id="SSF52172">
    <property type="entry name" value="CheY-like"/>
    <property type="match status" value="1"/>
</dbReference>
<protein>
    <recommendedName>
        <fullName evidence="2">histidine kinase</fullName>
        <ecNumber evidence="2">2.7.13.3</ecNumber>
    </recommendedName>
</protein>
<dbReference type="InterPro" id="IPR005467">
    <property type="entry name" value="His_kinase_dom"/>
</dbReference>
<evidence type="ECO:0000256" key="2">
    <source>
        <dbReference type="ARBA" id="ARBA00012438"/>
    </source>
</evidence>
<evidence type="ECO:0000313" key="12">
    <source>
        <dbReference type="EMBL" id="MCO6416720.1"/>
    </source>
</evidence>
<keyword evidence="4" id="KW-0808">Transferase</keyword>
<dbReference type="SMART" id="SM00387">
    <property type="entry name" value="HATPase_c"/>
    <property type="match status" value="1"/>
</dbReference>
<dbReference type="Pfam" id="PF00072">
    <property type="entry name" value="Response_reg"/>
    <property type="match status" value="1"/>
</dbReference>
<dbReference type="RefSeq" id="WP_252953350.1">
    <property type="nucleotide sequence ID" value="NZ_JAFIRR010000067.1"/>
</dbReference>
<dbReference type="PANTHER" id="PTHR41523">
    <property type="entry name" value="TWO-COMPONENT SYSTEM SENSOR PROTEIN"/>
    <property type="match status" value="1"/>
</dbReference>
<keyword evidence="13" id="KW-1185">Reference proteome</keyword>
<comment type="catalytic activity">
    <reaction evidence="1">
        <text>ATP + protein L-histidine = ADP + protein N-phospho-L-histidine.</text>
        <dbReference type="EC" id="2.7.13.3"/>
    </reaction>
</comment>
<dbReference type="InterPro" id="IPR011006">
    <property type="entry name" value="CheY-like_superfamily"/>
</dbReference>
<dbReference type="PANTHER" id="PTHR41523:SF8">
    <property type="entry name" value="ETHYLENE RESPONSE SENSOR PROTEIN"/>
    <property type="match status" value="1"/>
</dbReference>
<dbReference type="EMBL" id="JAFIRR010000067">
    <property type="protein sequence ID" value="MCO6416720.1"/>
    <property type="molecule type" value="Genomic_DNA"/>
</dbReference>
<dbReference type="SUPFAM" id="SSF55874">
    <property type="entry name" value="ATPase domain of HSP90 chaperone/DNA topoisomerase II/histidine kinase"/>
    <property type="match status" value="1"/>
</dbReference>
<evidence type="ECO:0000256" key="4">
    <source>
        <dbReference type="ARBA" id="ARBA00022679"/>
    </source>
</evidence>
<dbReference type="EC" id="2.7.13.3" evidence="2"/>
<feature type="domain" description="Response regulatory" evidence="11">
    <location>
        <begin position="5"/>
        <end position="119"/>
    </location>
</feature>
<gene>
    <name evidence="12" type="ORF">JYK14_11205</name>
</gene>
<dbReference type="InterPro" id="IPR003594">
    <property type="entry name" value="HATPase_dom"/>
</dbReference>
<dbReference type="PROSITE" id="PS50109">
    <property type="entry name" value="HIS_KIN"/>
    <property type="match status" value="1"/>
</dbReference>
<sequence length="345" mass="36448">MTGHRILYIDDEPGLRRLVQRDLQRHGYTVETAPDGEAGLAQAQTGGFDCVCLDHYMPGQDGLETLAGLRALPEPPPVIFVTGADDGRLAVAALRAGAADYVIKEAGEDFLVLLRSAIEAAIERAALRAAHQRAEAAVREARDRAESLARQRAVLLREVNHRVANSLQLIGSLARLQEGAVADPAARGALAAMRNRIAAVAQVHRRLYTSEDVQSVALHDYMAGLIEELARAADNHAISLEAEPLVVSTDRAVSLGVILSELVTNAMKYAYPEAGQGPIRVQLRCTPEGGEMAVQDDGVGTEAGAPGGTGLGRRIVEALSAGIGGTVEHVTGPGGTRVSVRFALD</sequence>
<evidence type="ECO:0000256" key="6">
    <source>
        <dbReference type="ARBA" id="ARBA00022777"/>
    </source>
</evidence>
<evidence type="ECO:0000256" key="3">
    <source>
        <dbReference type="ARBA" id="ARBA00022553"/>
    </source>
</evidence>
<evidence type="ECO:0000259" key="11">
    <source>
        <dbReference type="PROSITE" id="PS50110"/>
    </source>
</evidence>
<comment type="caution">
    <text evidence="12">The sequence shown here is derived from an EMBL/GenBank/DDBJ whole genome shotgun (WGS) entry which is preliminary data.</text>
</comment>
<evidence type="ECO:0000256" key="7">
    <source>
        <dbReference type="ARBA" id="ARBA00022840"/>
    </source>
</evidence>
<evidence type="ECO:0000256" key="1">
    <source>
        <dbReference type="ARBA" id="ARBA00000085"/>
    </source>
</evidence>
<keyword evidence="6" id="KW-0418">Kinase</keyword>
<keyword evidence="3 8" id="KW-0597">Phosphoprotein</keyword>
<proteinExistence type="predicted"/>
<dbReference type="InterPro" id="IPR036890">
    <property type="entry name" value="HATPase_C_sf"/>
</dbReference>
<dbReference type="Proteomes" id="UP001523392">
    <property type="component" value="Unassembled WGS sequence"/>
</dbReference>
<dbReference type="InterPro" id="IPR011495">
    <property type="entry name" value="Sig_transdc_His_kin_sub2_dim/P"/>
</dbReference>
<organism evidence="12 13">
    <name type="scientific">Siccirubricoccus soli</name>
    <dbReference type="NCBI Taxonomy" id="2899147"/>
    <lineage>
        <taxon>Bacteria</taxon>
        <taxon>Pseudomonadati</taxon>
        <taxon>Pseudomonadota</taxon>
        <taxon>Alphaproteobacteria</taxon>
        <taxon>Acetobacterales</taxon>
        <taxon>Roseomonadaceae</taxon>
        <taxon>Siccirubricoccus</taxon>
    </lineage>
</organism>
<evidence type="ECO:0000256" key="8">
    <source>
        <dbReference type="PROSITE-ProRule" id="PRU00169"/>
    </source>
</evidence>
<dbReference type="Gene3D" id="3.30.450.20">
    <property type="entry name" value="PAS domain"/>
    <property type="match status" value="1"/>
</dbReference>
<evidence type="ECO:0000256" key="9">
    <source>
        <dbReference type="SAM" id="Coils"/>
    </source>
</evidence>
<evidence type="ECO:0000313" key="13">
    <source>
        <dbReference type="Proteomes" id="UP001523392"/>
    </source>
</evidence>
<keyword evidence="9" id="KW-0175">Coiled coil</keyword>
<reference evidence="12 13" key="1">
    <citation type="submission" date="2021-12" db="EMBL/GenBank/DDBJ databases">
        <title>Siccirubricoccus leaddurans sp. nov., a high concentration Zn2+ tolerance bacterium.</title>
        <authorList>
            <person name="Cao Y."/>
        </authorList>
    </citation>
    <scope>NUCLEOTIDE SEQUENCE [LARGE SCALE GENOMIC DNA]</scope>
    <source>
        <strain evidence="12 13">KC 17139</strain>
    </source>
</reference>
<dbReference type="Pfam" id="PF07568">
    <property type="entry name" value="HisKA_2"/>
    <property type="match status" value="1"/>
</dbReference>
<dbReference type="Pfam" id="PF02518">
    <property type="entry name" value="HATPase_c"/>
    <property type="match status" value="1"/>
</dbReference>